<accession>A0A813SCR4</accession>
<evidence type="ECO:0000256" key="2">
    <source>
        <dbReference type="SAM" id="MobiDB-lite"/>
    </source>
</evidence>
<dbReference type="CDD" id="cd11418">
    <property type="entry name" value="bHLH_TS_ASCL"/>
    <property type="match status" value="1"/>
</dbReference>
<dbReference type="GO" id="GO:0046983">
    <property type="term" value="F:protein dimerization activity"/>
    <property type="evidence" value="ECO:0007669"/>
    <property type="project" value="InterPro"/>
</dbReference>
<dbReference type="PANTHER" id="PTHR23349">
    <property type="entry name" value="BASIC HELIX-LOOP-HELIX TRANSCRIPTION FACTOR, TWIST"/>
    <property type="match status" value="1"/>
</dbReference>
<dbReference type="SMART" id="SM00353">
    <property type="entry name" value="HLH"/>
    <property type="match status" value="1"/>
</dbReference>
<protein>
    <recommendedName>
        <fullName evidence="3">BHLH domain-containing protein</fullName>
    </recommendedName>
</protein>
<dbReference type="Gene3D" id="4.10.280.10">
    <property type="entry name" value="Helix-loop-helix DNA-binding domain"/>
    <property type="match status" value="1"/>
</dbReference>
<dbReference type="InterPro" id="IPR050283">
    <property type="entry name" value="E-box_TF_Regulators"/>
</dbReference>
<keyword evidence="1" id="KW-0238">DNA-binding</keyword>
<sequence length="329" mass="37117">MQTSYQIKSELNVLVNSTNNTSSIDAPYCRKKLDFHDDKKPTLPYELTPVQKRSHFPKTPSNSKRNARERRRVKTINDYFSQLQKFLPHTKPATANGAMSTIKKMSKVETLKAAIEYIEYLVKFAPSNSQQLFQMSKSSSTSSSLLSSPASSVSSNSTQVLMDKFKNTLNNQVTSPSKLSPSSPSTIQNNSNCSTPKSNCNESLYNGQSQYPIYQSSNYYNYPECNYYNSNYYYNTNTNSNNHAMYNQYDNYENSTSNSINGYSSSFPIENGCPQSIVAQMSPTGIKSAMSSSSSSISSNGSTVNFYQYNFNEIKNEYFMNECESRLNM</sequence>
<evidence type="ECO:0000313" key="5">
    <source>
        <dbReference type="Proteomes" id="UP000663879"/>
    </source>
</evidence>
<dbReference type="GO" id="GO:0000981">
    <property type="term" value="F:DNA-binding transcription factor activity, RNA polymerase II-specific"/>
    <property type="evidence" value="ECO:0007669"/>
    <property type="project" value="TreeGrafter"/>
</dbReference>
<gene>
    <name evidence="4" type="ORF">OXX778_LOCUS6132</name>
</gene>
<evidence type="ECO:0000313" key="4">
    <source>
        <dbReference type="EMBL" id="CAF0794317.1"/>
    </source>
</evidence>
<dbReference type="AlphaFoldDB" id="A0A813SCR4"/>
<feature type="compositionally biased region" description="Low complexity" evidence="2">
    <location>
        <begin position="175"/>
        <end position="185"/>
    </location>
</feature>
<dbReference type="InterPro" id="IPR036638">
    <property type="entry name" value="HLH_DNA-bd_sf"/>
</dbReference>
<dbReference type="Proteomes" id="UP000663879">
    <property type="component" value="Unassembled WGS sequence"/>
</dbReference>
<dbReference type="EMBL" id="CAJNOC010000708">
    <property type="protein sequence ID" value="CAF0794317.1"/>
    <property type="molecule type" value="Genomic_DNA"/>
</dbReference>
<dbReference type="GO" id="GO:0000977">
    <property type="term" value="F:RNA polymerase II transcription regulatory region sequence-specific DNA binding"/>
    <property type="evidence" value="ECO:0007669"/>
    <property type="project" value="TreeGrafter"/>
</dbReference>
<feature type="region of interest" description="Disordered" evidence="2">
    <location>
        <begin position="51"/>
        <end position="71"/>
    </location>
</feature>
<feature type="region of interest" description="Disordered" evidence="2">
    <location>
        <begin position="171"/>
        <end position="194"/>
    </location>
</feature>
<keyword evidence="5" id="KW-1185">Reference proteome</keyword>
<dbReference type="OrthoDB" id="5976910at2759"/>
<dbReference type="Pfam" id="PF00010">
    <property type="entry name" value="HLH"/>
    <property type="match status" value="1"/>
</dbReference>
<dbReference type="InterPro" id="IPR011598">
    <property type="entry name" value="bHLH_dom"/>
</dbReference>
<dbReference type="PANTHER" id="PTHR23349:SF108">
    <property type="entry name" value="BHLH DOMAIN-CONTAINING PROTEIN"/>
    <property type="match status" value="1"/>
</dbReference>
<comment type="caution">
    <text evidence="4">The sequence shown here is derived from an EMBL/GenBank/DDBJ whole genome shotgun (WGS) entry which is preliminary data.</text>
</comment>
<name>A0A813SCR4_9BILA</name>
<feature type="domain" description="BHLH" evidence="3">
    <location>
        <begin position="60"/>
        <end position="121"/>
    </location>
</feature>
<reference evidence="4" key="1">
    <citation type="submission" date="2021-02" db="EMBL/GenBank/DDBJ databases">
        <authorList>
            <person name="Nowell W R."/>
        </authorList>
    </citation>
    <scope>NUCLEOTIDE SEQUENCE</scope>
    <source>
        <strain evidence="4">Ploen Becks lab</strain>
    </source>
</reference>
<dbReference type="SUPFAM" id="SSF47459">
    <property type="entry name" value="HLH, helix-loop-helix DNA-binding domain"/>
    <property type="match status" value="1"/>
</dbReference>
<proteinExistence type="predicted"/>
<dbReference type="GO" id="GO:0032502">
    <property type="term" value="P:developmental process"/>
    <property type="evidence" value="ECO:0007669"/>
    <property type="project" value="TreeGrafter"/>
</dbReference>
<evidence type="ECO:0000259" key="3">
    <source>
        <dbReference type="PROSITE" id="PS50888"/>
    </source>
</evidence>
<evidence type="ECO:0000256" key="1">
    <source>
        <dbReference type="ARBA" id="ARBA00023125"/>
    </source>
</evidence>
<dbReference type="PROSITE" id="PS50888">
    <property type="entry name" value="BHLH"/>
    <property type="match status" value="1"/>
</dbReference>
<organism evidence="4 5">
    <name type="scientific">Brachionus calyciflorus</name>
    <dbReference type="NCBI Taxonomy" id="104777"/>
    <lineage>
        <taxon>Eukaryota</taxon>
        <taxon>Metazoa</taxon>
        <taxon>Spiralia</taxon>
        <taxon>Gnathifera</taxon>
        <taxon>Rotifera</taxon>
        <taxon>Eurotatoria</taxon>
        <taxon>Monogononta</taxon>
        <taxon>Pseudotrocha</taxon>
        <taxon>Ploima</taxon>
        <taxon>Brachionidae</taxon>
        <taxon>Brachionus</taxon>
    </lineage>
</organism>